<feature type="region of interest" description="Disordered" evidence="1">
    <location>
        <begin position="1"/>
        <end position="67"/>
    </location>
</feature>
<sequence length="67" mass="7488">MSRTVPAARLLSLPRGGRVRTPTPGDTFGDLTSAFRFSHSRPRAPRLPDDTAEHLERAKEKGRRPHV</sequence>
<proteinExistence type="predicted"/>
<keyword evidence="3" id="KW-1185">Reference proteome</keyword>
<gene>
    <name evidence="2" type="ORF">QF035_006683</name>
</gene>
<accession>A0ABU0SZX9</accession>
<dbReference type="RefSeq" id="WP_307532059.1">
    <property type="nucleotide sequence ID" value="NZ_JAUSZI010000002.1"/>
</dbReference>
<evidence type="ECO:0000256" key="1">
    <source>
        <dbReference type="SAM" id="MobiDB-lite"/>
    </source>
</evidence>
<comment type="caution">
    <text evidence="2">The sequence shown here is derived from an EMBL/GenBank/DDBJ whole genome shotgun (WGS) entry which is preliminary data.</text>
</comment>
<evidence type="ECO:0000313" key="2">
    <source>
        <dbReference type="EMBL" id="MDQ1029101.1"/>
    </source>
</evidence>
<dbReference type="EMBL" id="JAUSZI010000002">
    <property type="protein sequence ID" value="MDQ1029101.1"/>
    <property type="molecule type" value="Genomic_DNA"/>
</dbReference>
<dbReference type="Proteomes" id="UP001230328">
    <property type="component" value="Unassembled WGS sequence"/>
</dbReference>
<feature type="compositionally biased region" description="Basic and acidic residues" evidence="1">
    <location>
        <begin position="46"/>
        <end position="59"/>
    </location>
</feature>
<evidence type="ECO:0000313" key="3">
    <source>
        <dbReference type="Proteomes" id="UP001230328"/>
    </source>
</evidence>
<name>A0ABU0SZX9_9ACTN</name>
<protein>
    <submittedName>
        <fullName evidence="2">Uncharacterized protein</fullName>
    </submittedName>
</protein>
<organism evidence="2 3">
    <name type="scientific">Streptomyces umbrinus</name>
    <dbReference type="NCBI Taxonomy" id="67370"/>
    <lineage>
        <taxon>Bacteria</taxon>
        <taxon>Bacillati</taxon>
        <taxon>Actinomycetota</taxon>
        <taxon>Actinomycetes</taxon>
        <taxon>Kitasatosporales</taxon>
        <taxon>Streptomycetaceae</taxon>
        <taxon>Streptomyces</taxon>
        <taxon>Streptomyces phaeochromogenes group</taxon>
    </lineage>
</organism>
<reference evidence="2 3" key="1">
    <citation type="submission" date="2023-07" db="EMBL/GenBank/DDBJ databases">
        <title>Comparative genomics of wheat-associated soil bacteria to identify genetic determinants of phenazine resistance.</title>
        <authorList>
            <person name="Mouncey N."/>
        </authorList>
    </citation>
    <scope>NUCLEOTIDE SEQUENCE [LARGE SCALE GENOMIC DNA]</scope>
    <source>
        <strain evidence="2 3">V2I4</strain>
    </source>
</reference>